<evidence type="ECO:0000313" key="6">
    <source>
        <dbReference type="EMBL" id="KAF4301796.1"/>
    </source>
</evidence>
<feature type="region of interest" description="Disordered" evidence="3">
    <location>
        <begin position="722"/>
        <end position="758"/>
    </location>
</feature>
<feature type="domain" description="RRM" evidence="4">
    <location>
        <begin position="761"/>
        <end position="832"/>
    </location>
</feature>
<feature type="region of interest" description="Disordered" evidence="3">
    <location>
        <begin position="371"/>
        <end position="392"/>
    </location>
</feature>
<comment type="caution">
    <text evidence="6">The sequence shown here is derived from an EMBL/GenBank/DDBJ whole genome shotgun (WGS) entry which is preliminary data.</text>
</comment>
<dbReference type="InterPro" id="IPR039539">
    <property type="entry name" value="Ras_GTPase_bind_prot"/>
</dbReference>
<dbReference type="Pfam" id="PF12146">
    <property type="entry name" value="Hydrolase_4"/>
    <property type="match status" value="1"/>
</dbReference>
<dbReference type="GO" id="GO:1990904">
    <property type="term" value="C:ribonucleoprotein complex"/>
    <property type="evidence" value="ECO:0007669"/>
    <property type="project" value="TreeGrafter"/>
</dbReference>
<sequence>MASFTTEEGLHTTEDAAKLYTKTWKPTGEVKARLVFVHGFSDHCNAYGVLFPTLASKGIIVYTFDQRGWGRSIKSPPQRGLTGPTSVVLGDIASFITALPKHPAPLFLMGHSMGGAEVLHFAATGPPSVLRTIRGFLAESPFISLAPASRPYKITVLLGQLAAKVAPHKQMVNKLDEKLLCRDPEVQKEYVEDELCHDTGTLEGLAGMLDRAGTLERGEVRLLEGAGEGGRTRVWVGHGTEDGVTEFGPVKKIFEEWKVQDKEFKAYEGWYHKLHAEPGDDKYTFANDVATWILAKSGDLSQLQEIHSVIASLHLRTSAPAVLHSRDIHIATSGKMATEQAAMSLNGTYAAHQGQAYGAADQNYASHNATAAYSGPQQPASTSQSTSSNGAADIPKDEVGWYFVEQYYTTLSRTPEKLFLFYNKRSQFVSGIEEEKVEITDEEKAINDRIKELDFKDCKVRVTNVDSQGSDSNIVIQVVGEISNKNQPHRKFCQTFVLAAQTNGYFVLNDIFRYIKEEDEELPEEEVAQEPVDVPAGYQEPAPSAQEPVVAAEAPTHETVANEEEVAQVDNKLEEIQKEETERTVSPPPAQVNGTPVPETAEVAQAEEAPAAAVGTAEVPTPEQAATEVAEEATAQAEKPEDPTPTPAPEPAKAAPAPTPAAPTKPMSWAMKAASANKSVAPAVPAVPAVPAQTTAPKAAPAQTKSAPAAAPAAAAAAAAAAAPAARSESPADNQQDGWQTAEHTKRQSRVQSQPSETTSVRAYIKNVYENIDAEALKSLLSKFDKIPYFDVSRAKNAAFVEFATQEGFNAAVAANPHSIGGTTIYVEERRQGGQFQRYPSRGGSVSRGRGGSDNRPGQGRGGFSKDGGRGGFTPRGRGGASTPRRGGSGAA</sequence>
<dbReference type="InterPro" id="IPR032710">
    <property type="entry name" value="NTF2-like_dom_sf"/>
</dbReference>
<dbReference type="Gene3D" id="3.30.70.330">
    <property type="match status" value="1"/>
</dbReference>
<dbReference type="InterPro" id="IPR012677">
    <property type="entry name" value="Nucleotide-bd_a/b_plait_sf"/>
</dbReference>
<dbReference type="GO" id="GO:1990861">
    <property type="term" value="C:Ubp3-Bre5 deubiquitination complex"/>
    <property type="evidence" value="ECO:0007669"/>
    <property type="project" value="TreeGrafter"/>
</dbReference>
<evidence type="ECO:0000259" key="5">
    <source>
        <dbReference type="PROSITE" id="PS50177"/>
    </source>
</evidence>
<dbReference type="PANTHER" id="PTHR10693">
    <property type="entry name" value="RAS GTPASE-ACTIVATING PROTEIN-BINDING PROTEIN"/>
    <property type="match status" value="1"/>
</dbReference>
<dbReference type="AlphaFoldDB" id="A0A8H4N0P5"/>
<evidence type="ECO:0000256" key="3">
    <source>
        <dbReference type="SAM" id="MobiDB-lite"/>
    </source>
</evidence>
<dbReference type="Gene3D" id="3.10.450.50">
    <property type="match status" value="1"/>
</dbReference>
<dbReference type="GO" id="GO:0005829">
    <property type="term" value="C:cytosol"/>
    <property type="evidence" value="ECO:0007669"/>
    <property type="project" value="TreeGrafter"/>
</dbReference>
<dbReference type="OrthoDB" id="10249433at2759"/>
<dbReference type="PROSITE" id="PS50102">
    <property type="entry name" value="RRM"/>
    <property type="match status" value="1"/>
</dbReference>
<dbReference type="SUPFAM" id="SSF54928">
    <property type="entry name" value="RNA-binding domain, RBD"/>
    <property type="match status" value="1"/>
</dbReference>
<keyword evidence="1 2" id="KW-0694">RNA-binding</keyword>
<dbReference type="Proteomes" id="UP000572817">
    <property type="component" value="Unassembled WGS sequence"/>
</dbReference>
<dbReference type="InterPro" id="IPR029058">
    <property type="entry name" value="AB_hydrolase_fold"/>
</dbReference>
<reference evidence="6" key="1">
    <citation type="submission" date="2020-04" db="EMBL/GenBank/DDBJ databases">
        <title>Genome Assembly and Annotation of Botryosphaeria dothidea sdau 11-99, a Latent Pathogen of Apple Fruit Ring Rot in China.</title>
        <authorList>
            <person name="Yu C."/>
            <person name="Diao Y."/>
            <person name="Lu Q."/>
            <person name="Zhao J."/>
            <person name="Cui S."/>
            <person name="Peng C."/>
            <person name="He B."/>
            <person name="Liu H."/>
        </authorList>
    </citation>
    <scope>NUCLEOTIDE SEQUENCE [LARGE SCALE GENOMIC DNA]</scope>
    <source>
        <strain evidence="6">Sdau11-99</strain>
    </source>
</reference>
<feature type="compositionally biased region" description="Low complexity" evidence="3">
    <location>
        <begin position="673"/>
        <end position="682"/>
    </location>
</feature>
<dbReference type="CDD" id="cd00780">
    <property type="entry name" value="NTF2"/>
    <property type="match status" value="1"/>
</dbReference>
<protein>
    <submittedName>
        <fullName evidence="6">Uncharacterized protein</fullName>
    </submittedName>
</protein>
<dbReference type="InterPro" id="IPR002075">
    <property type="entry name" value="NTF2_dom"/>
</dbReference>
<evidence type="ECO:0000256" key="2">
    <source>
        <dbReference type="PROSITE-ProRule" id="PRU00176"/>
    </source>
</evidence>
<feature type="compositionally biased region" description="Low complexity" evidence="3">
    <location>
        <begin position="601"/>
        <end position="637"/>
    </location>
</feature>
<dbReference type="InterPro" id="IPR022742">
    <property type="entry name" value="Hydrolase_4"/>
</dbReference>
<dbReference type="FunFam" id="3.10.450.50:FF:000003">
    <property type="entry name" value="Nuclear transport factor 2 family protein"/>
    <property type="match status" value="1"/>
</dbReference>
<dbReference type="PANTHER" id="PTHR10693:SF20">
    <property type="entry name" value="AT27578P"/>
    <property type="match status" value="1"/>
</dbReference>
<accession>A0A8H4N0P5</accession>
<dbReference type="InterPro" id="IPR018222">
    <property type="entry name" value="Nuclear_transport_factor_2_euk"/>
</dbReference>
<dbReference type="SUPFAM" id="SSF53474">
    <property type="entry name" value="alpha/beta-Hydrolases"/>
    <property type="match status" value="1"/>
</dbReference>
<feature type="domain" description="NTF2" evidence="5">
    <location>
        <begin position="399"/>
        <end position="514"/>
    </location>
</feature>
<dbReference type="InterPro" id="IPR035979">
    <property type="entry name" value="RBD_domain_sf"/>
</dbReference>
<evidence type="ECO:0000256" key="1">
    <source>
        <dbReference type="ARBA" id="ARBA00022884"/>
    </source>
</evidence>
<feature type="region of interest" description="Disordered" evidence="3">
    <location>
        <begin position="601"/>
        <end position="682"/>
    </location>
</feature>
<evidence type="ECO:0000259" key="4">
    <source>
        <dbReference type="PROSITE" id="PS50102"/>
    </source>
</evidence>
<dbReference type="Gene3D" id="3.40.50.1820">
    <property type="entry name" value="alpha/beta hydrolase"/>
    <property type="match status" value="1"/>
</dbReference>
<gene>
    <name evidence="6" type="ORF">GTA08_BOTSDO10027</name>
</gene>
<dbReference type="Pfam" id="PF00076">
    <property type="entry name" value="RRM_1"/>
    <property type="match status" value="1"/>
</dbReference>
<dbReference type="GO" id="GO:0016579">
    <property type="term" value="P:protein deubiquitination"/>
    <property type="evidence" value="ECO:0007669"/>
    <property type="project" value="TreeGrafter"/>
</dbReference>
<dbReference type="GO" id="GO:0034517">
    <property type="term" value="P:ribophagy"/>
    <property type="evidence" value="ECO:0007669"/>
    <property type="project" value="TreeGrafter"/>
</dbReference>
<dbReference type="PROSITE" id="PS50177">
    <property type="entry name" value="NTF2_DOMAIN"/>
    <property type="match status" value="1"/>
</dbReference>
<dbReference type="InterPro" id="IPR000504">
    <property type="entry name" value="RRM_dom"/>
</dbReference>
<keyword evidence="7" id="KW-1185">Reference proteome</keyword>
<proteinExistence type="predicted"/>
<name>A0A8H4N0P5_9PEZI</name>
<dbReference type="SUPFAM" id="SSF54427">
    <property type="entry name" value="NTF2-like"/>
    <property type="match status" value="1"/>
</dbReference>
<dbReference type="SMART" id="SM00360">
    <property type="entry name" value="RRM"/>
    <property type="match status" value="1"/>
</dbReference>
<feature type="compositionally biased region" description="Low complexity" evidence="3">
    <location>
        <begin position="374"/>
        <end position="392"/>
    </location>
</feature>
<organism evidence="6 7">
    <name type="scientific">Botryosphaeria dothidea</name>
    <dbReference type="NCBI Taxonomy" id="55169"/>
    <lineage>
        <taxon>Eukaryota</taxon>
        <taxon>Fungi</taxon>
        <taxon>Dikarya</taxon>
        <taxon>Ascomycota</taxon>
        <taxon>Pezizomycotina</taxon>
        <taxon>Dothideomycetes</taxon>
        <taxon>Dothideomycetes incertae sedis</taxon>
        <taxon>Botryosphaeriales</taxon>
        <taxon>Botryosphaeriaceae</taxon>
        <taxon>Botryosphaeria</taxon>
    </lineage>
</organism>
<evidence type="ECO:0000313" key="7">
    <source>
        <dbReference type="Proteomes" id="UP000572817"/>
    </source>
</evidence>
<feature type="region of interest" description="Disordered" evidence="3">
    <location>
        <begin position="832"/>
        <end position="892"/>
    </location>
</feature>
<dbReference type="GO" id="GO:0003729">
    <property type="term" value="F:mRNA binding"/>
    <property type="evidence" value="ECO:0007669"/>
    <property type="project" value="TreeGrafter"/>
</dbReference>
<dbReference type="EMBL" id="WWBZ02000073">
    <property type="protein sequence ID" value="KAF4301796.1"/>
    <property type="molecule type" value="Genomic_DNA"/>
</dbReference>
<feature type="compositionally biased region" description="Gly residues" evidence="3">
    <location>
        <begin position="859"/>
        <end position="880"/>
    </location>
</feature>
<dbReference type="Pfam" id="PF02136">
    <property type="entry name" value="NTF2"/>
    <property type="match status" value="1"/>
</dbReference>
<dbReference type="CDD" id="cd00590">
    <property type="entry name" value="RRM_SF"/>
    <property type="match status" value="1"/>
</dbReference>